<dbReference type="SUPFAM" id="SSF143422">
    <property type="entry name" value="Transposase IS200-like"/>
    <property type="match status" value="1"/>
</dbReference>
<evidence type="ECO:0000259" key="1">
    <source>
        <dbReference type="SMART" id="SM01321"/>
    </source>
</evidence>
<evidence type="ECO:0000313" key="3">
    <source>
        <dbReference type="Proteomes" id="UP000245370"/>
    </source>
</evidence>
<feature type="domain" description="Transposase IS200-like" evidence="1">
    <location>
        <begin position="22"/>
        <end position="194"/>
    </location>
</feature>
<dbReference type="GO" id="GO:0004803">
    <property type="term" value="F:transposase activity"/>
    <property type="evidence" value="ECO:0007669"/>
    <property type="project" value="InterPro"/>
</dbReference>
<dbReference type="GO" id="GO:0043565">
    <property type="term" value="F:sequence-specific DNA binding"/>
    <property type="evidence" value="ECO:0007669"/>
    <property type="project" value="TreeGrafter"/>
</dbReference>
<comment type="caution">
    <text evidence="2">The sequence shown here is derived from an EMBL/GenBank/DDBJ whole genome shotgun (WGS) entry which is preliminary data.</text>
</comment>
<dbReference type="InterPro" id="IPR052715">
    <property type="entry name" value="RAYT_transposase"/>
</dbReference>
<organism evidence="2 3">
    <name type="scientific">Brumimicrobium oceani</name>
    <dbReference type="NCBI Taxonomy" id="2100725"/>
    <lineage>
        <taxon>Bacteria</taxon>
        <taxon>Pseudomonadati</taxon>
        <taxon>Bacteroidota</taxon>
        <taxon>Flavobacteriia</taxon>
        <taxon>Flavobacteriales</taxon>
        <taxon>Crocinitomicaceae</taxon>
        <taxon>Brumimicrobium</taxon>
    </lineage>
</organism>
<dbReference type="PANTHER" id="PTHR36966:SF1">
    <property type="entry name" value="REP-ASSOCIATED TYROSINE TRANSPOSASE"/>
    <property type="match status" value="1"/>
</dbReference>
<dbReference type="PANTHER" id="PTHR36966">
    <property type="entry name" value="REP-ASSOCIATED TYROSINE TRANSPOSASE"/>
    <property type="match status" value="1"/>
</dbReference>
<dbReference type="Gene3D" id="3.30.70.1290">
    <property type="entry name" value="Transposase IS200-like"/>
    <property type="match status" value="1"/>
</dbReference>
<accession>A0A2U2XDB9</accession>
<dbReference type="InterPro" id="IPR002686">
    <property type="entry name" value="Transposase_17"/>
</dbReference>
<reference evidence="2 3" key="1">
    <citation type="submission" date="2018-05" db="EMBL/GenBank/DDBJ databases">
        <title>Brumimicrobium oceani sp. nov., isolated from coastal sediment.</title>
        <authorList>
            <person name="Kou Y."/>
        </authorList>
    </citation>
    <scope>NUCLEOTIDE SEQUENCE [LARGE SCALE GENOMIC DNA]</scope>
    <source>
        <strain evidence="2 3">C305</strain>
    </source>
</reference>
<dbReference type="Proteomes" id="UP000245370">
    <property type="component" value="Unassembled WGS sequence"/>
</dbReference>
<sequence>MSEKYKNRYRIDSHRKLNWNYSANGYYFITIITQNRICNLGEIKNKKMIHSDFGKIVKTEFEKSFQIRSELIQHEDIIMPNHIHALVEINQSKKRNDLKIKKAPKRQDYQQNHENFRHLKIKRNRPIRLPQSISSFIAGFKSSVNTKIDDYIDEHQLNIPKFNRKNHFFQPNYHDHVVRNHVEYQNIKYYIRFNPKNWGYDRLKDE</sequence>
<dbReference type="AlphaFoldDB" id="A0A2U2XDB9"/>
<dbReference type="SMART" id="SM01321">
    <property type="entry name" value="Y1_Tnp"/>
    <property type="match status" value="1"/>
</dbReference>
<keyword evidence="3" id="KW-1185">Reference proteome</keyword>
<reference evidence="2 3" key="2">
    <citation type="submission" date="2018-05" db="EMBL/GenBank/DDBJ databases">
        <authorList>
            <person name="Lanie J.A."/>
            <person name="Ng W.-L."/>
            <person name="Kazmierczak K.M."/>
            <person name="Andrzejewski T.M."/>
            <person name="Davidsen T.M."/>
            <person name="Wayne K.J."/>
            <person name="Tettelin H."/>
            <person name="Glass J.I."/>
            <person name="Rusch D."/>
            <person name="Podicherti R."/>
            <person name="Tsui H.-C.T."/>
            <person name="Winkler M.E."/>
        </authorList>
    </citation>
    <scope>NUCLEOTIDE SEQUENCE [LARGE SCALE GENOMIC DNA]</scope>
    <source>
        <strain evidence="2 3">C305</strain>
    </source>
</reference>
<name>A0A2U2XDB9_9FLAO</name>
<dbReference type="RefSeq" id="WP_109359074.1">
    <property type="nucleotide sequence ID" value="NZ_QFRJ01000004.1"/>
</dbReference>
<proteinExistence type="predicted"/>
<evidence type="ECO:0000313" key="2">
    <source>
        <dbReference type="EMBL" id="PWH85795.1"/>
    </source>
</evidence>
<dbReference type="EMBL" id="QFRJ01000004">
    <property type="protein sequence ID" value="PWH85795.1"/>
    <property type="molecule type" value="Genomic_DNA"/>
</dbReference>
<gene>
    <name evidence="2" type="ORF">DIT68_06790</name>
</gene>
<protein>
    <recommendedName>
        <fullName evidence="1">Transposase IS200-like domain-containing protein</fullName>
    </recommendedName>
</protein>
<dbReference type="OrthoDB" id="9794403at2"/>
<dbReference type="InterPro" id="IPR036515">
    <property type="entry name" value="Transposase_17_sf"/>
</dbReference>
<dbReference type="GO" id="GO:0006313">
    <property type="term" value="P:DNA transposition"/>
    <property type="evidence" value="ECO:0007669"/>
    <property type="project" value="InterPro"/>
</dbReference>